<sequence>MEVQLVSLDYGKFHRSYLKKIFSKPAPMARLMKRTFSTACAILNDLERRDYREITVSLHNFLSALPWNRRLIDSLEAQMELAGANQDRFVRGIHQFYNNISLLIKKEKLYKDLFGLLRDCFESEEEIVTCTISLIMQVFEYLRPNKYNFDSMVCGVSANGETLLLCNDPFSKIDLPTFDLTKREVNGDALKGDTVEFVIQGMQQLGFDVHSRLQVVEEISFSQIWENNVFQMASFINEFTFDMLPRLPYRGPAILEIPKVTGEELGLIKELLVNRRRTLPANGTLVELKNADMLKSVFFKEILCDNEMVILYRVGSTYGDLSGYYKTASRLFMAMFNKSNYKEQSLRLEKLILWLYCALVCDDRKISLERFGDFFRIGNSVTPTASAKMFYGQVRNVYNHDVQREVAEDRYSREIRTINGFVRKLPHGKGVSKDAVTAAASLGFRLEPGETFVRPFKKTVRTLTRMGNEYKNRG</sequence>
<dbReference type="Proteomes" id="UP000003803">
    <property type="component" value="Unassembled WGS sequence"/>
</dbReference>
<comment type="caution">
    <text evidence="1">The sequence shown here is derived from an EMBL/GenBank/DDBJ whole genome shotgun (WGS) entry which is preliminary data.</text>
</comment>
<accession>B0PE66</accession>
<dbReference type="HOGENOM" id="CLU_575756_0_0_9"/>
<evidence type="ECO:0000313" key="1">
    <source>
        <dbReference type="EMBL" id="EDS10255.1"/>
    </source>
</evidence>
<evidence type="ECO:0000313" key="2">
    <source>
        <dbReference type="Proteomes" id="UP000003803"/>
    </source>
</evidence>
<reference evidence="1" key="2">
    <citation type="submission" date="2013-09" db="EMBL/GenBank/DDBJ databases">
        <title>Draft genome sequence of Anaerotruncus colihominis(DSM 17241).</title>
        <authorList>
            <person name="Sudarsanam P."/>
            <person name="Ley R."/>
            <person name="Guruge J."/>
            <person name="Turnbaugh P.J."/>
            <person name="Mahowald M."/>
            <person name="Liep D."/>
            <person name="Gordon J."/>
        </authorList>
    </citation>
    <scope>NUCLEOTIDE SEQUENCE</scope>
    <source>
        <strain evidence="1">DSM 17241</strain>
    </source>
</reference>
<name>B0PE66_9FIRM</name>
<gene>
    <name evidence="1" type="ORF">ANACOL_02851</name>
</gene>
<dbReference type="eggNOG" id="ENOG5032QZX">
    <property type="taxonomic scope" value="Bacteria"/>
</dbReference>
<keyword evidence="2" id="KW-1185">Reference proteome</keyword>
<dbReference type="EMBL" id="ABGD02000024">
    <property type="protein sequence ID" value="EDS10255.1"/>
    <property type="molecule type" value="Genomic_DNA"/>
</dbReference>
<organism evidence="1 2">
    <name type="scientific">Anaerotruncus colihominis DSM 17241</name>
    <dbReference type="NCBI Taxonomy" id="445972"/>
    <lineage>
        <taxon>Bacteria</taxon>
        <taxon>Bacillati</taxon>
        <taxon>Bacillota</taxon>
        <taxon>Clostridia</taxon>
        <taxon>Eubacteriales</taxon>
        <taxon>Oscillospiraceae</taxon>
        <taxon>Anaerotruncus</taxon>
    </lineage>
</organism>
<proteinExistence type="predicted"/>
<reference evidence="1" key="1">
    <citation type="submission" date="2007-11" db="EMBL/GenBank/DDBJ databases">
        <authorList>
            <person name="Fulton L."/>
            <person name="Clifton S."/>
            <person name="Fulton B."/>
            <person name="Xu J."/>
            <person name="Minx P."/>
            <person name="Pepin K.H."/>
            <person name="Johnson M."/>
            <person name="Thiruvilangam P."/>
            <person name="Bhonagiri V."/>
            <person name="Nash W.E."/>
            <person name="Mardis E.R."/>
            <person name="Wilson R.K."/>
        </authorList>
    </citation>
    <scope>NUCLEOTIDE SEQUENCE [LARGE SCALE GENOMIC DNA]</scope>
    <source>
        <strain evidence="1">DSM 17241</strain>
    </source>
</reference>
<protein>
    <submittedName>
        <fullName evidence="1">Uncharacterized protein</fullName>
    </submittedName>
</protein>
<dbReference type="AlphaFoldDB" id="B0PE66"/>